<dbReference type="InterPro" id="IPR013425">
    <property type="entry name" value="Autotrns_rpt"/>
</dbReference>
<dbReference type="InterPro" id="IPR012332">
    <property type="entry name" value="Autotransporter_pectin_lyase_C"/>
</dbReference>
<proteinExistence type="predicted"/>
<dbReference type="SUPFAM" id="SSF51126">
    <property type="entry name" value="Pectin lyase-like"/>
    <property type="match status" value="1"/>
</dbReference>
<dbReference type="EMBL" id="JAAXZB010000002">
    <property type="protein sequence ID" value="NKW10713.1"/>
    <property type="molecule type" value="Genomic_DNA"/>
</dbReference>
<comment type="caution">
    <text evidence="2">The sequence shown here is derived from an EMBL/GenBank/DDBJ whole genome shotgun (WGS) entry which is preliminary data.</text>
</comment>
<reference evidence="2 3" key="1">
    <citation type="submission" date="2020-04" db="EMBL/GenBank/DDBJ databases">
        <title>Whole genome sequencing of clinical and environmental type strains of Ochrobactrum.</title>
        <authorList>
            <person name="Dharne M."/>
        </authorList>
    </citation>
    <scope>NUCLEOTIDE SEQUENCE [LARGE SCALE GENOMIC DNA]</scope>
    <source>
        <strain evidence="2 3">DSM 13340</strain>
    </source>
</reference>
<protein>
    <recommendedName>
        <fullName evidence="4">Outer membrane autotransporter</fullName>
    </recommendedName>
</protein>
<dbReference type="Proteomes" id="UP000558475">
    <property type="component" value="Unassembled WGS sequence"/>
</dbReference>
<dbReference type="AlphaFoldDB" id="A0A7X6FRQ1"/>
<evidence type="ECO:0000313" key="2">
    <source>
        <dbReference type="EMBL" id="NKW10713.1"/>
    </source>
</evidence>
<dbReference type="Gene3D" id="2.160.20.20">
    <property type="match status" value="1"/>
</dbReference>
<evidence type="ECO:0008006" key="4">
    <source>
        <dbReference type="Google" id="ProtNLM"/>
    </source>
</evidence>
<gene>
    <name evidence="2" type="ORF">HGG76_20710</name>
</gene>
<dbReference type="NCBIfam" id="TIGR02601">
    <property type="entry name" value="autotrns_rpt"/>
    <property type="match status" value="1"/>
</dbReference>
<sequence length="163" mass="17024">MGTGGLNIANNATLRLNNSFALNHAIELNGGGTIDTGANNNTLADVVSGTGALTKIGTGKLSLSGANSYNGGTVINGGILQIEADSNLGAANGAVTMADGTTLELTNDISMDRAFTLNGKQRSRPMMERQRSVRWSVAMAVSPKRAKVRSYLRALIHIRAIRP</sequence>
<dbReference type="InterPro" id="IPR011050">
    <property type="entry name" value="Pectin_lyase_fold/virulence"/>
</dbReference>
<evidence type="ECO:0000256" key="1">
    <source>
        <dbReference type="ARBA" id="ARBA00022729"/>
    </source>
</evidence>
<name>A0A7X6FRQ1_9HYPH</name>
<organism evidence="2 3">
    <name type="scientific">Brucella tritici</name>
    <dbReference type="NCBI Taxonomy" id="94626"/>
    <lineage>
        <taxon>Bacteria</taxon>
        <taxon>Pseudomonadati</taxon>
        <taxon>Pseudomonadota</taxon>
        <taxon>Alphaproteobacteria</taxon>
        <taxon>Hyphomicrobiales</taxon>
        <taxon>Brucellaceae</taxon>
        <taxon>Brucella/Ochrobactrum group</taxon>
        <taxon>Brucella</taxon>
    </lineage>
</organism>
<keyword evidence="1" id="KW-0732">Signal</keyword>
<accession>A0A7X6FRQ1</accession>
<evidence type="ECO:0000313" key="3">
    <source>
        <dbReference type="Proteomes" id="UP000558475"/>
    </source>
</evidence>
<dbReference type="Pfam" id="PF12951">
    <property type="entry name" value="PATR"/>
    <property type="match status" value="1"/>
</dbReference>